<dbReference type="Pfam" id="PF21306">
    <property type="entry name" value="TetR_C_40"/>
    <property type="match status" value="1"/>
</dbReference>
<keyword evidence="5" id="KW-1185">Reference proteome</keyword>
<dbReference type="AlphaFoldDB" id="A0A4V3DUV8"/>
<dbReference type="InterPro" id="IPR050624">
    <property type="entry name" value="HTH-type_Tx_Regulator"/>
</dbReference>
<evidence type="ECO:0000313" key="5">
    <source>
        <dbReference type="Proteomes" id="UP000295611"/>
    </source>
</evidence>
<feature type="domain" description="HTH tetR-type" evidence="3">
    <location>
        <begin position="39"/>
        <end position="99"/>
    </location>
</feature>
<dbReference type="Pfam" id="PF00440">
    <property type="entry name" value="TetR_N"/>
    <property type="match status" value="1"/>
</dbReference>
<dbReference type="EMBL" id="SNZP01000009">
    <property type="protein sequence ID" value="TDR77857.1"/>
    <property type="molecule type" value="Genomic_DNA"/>
</dbReference>
<dbReference type="Proteomes" id="UP000295611">
    <property type="component" value="Unassembled WGS sequence"/>
</dbReference>
<keyword evidence="1 2" id="KW-0238">DNA-binding</keyword>
<evidence type="ECO:0000256" key="1">
    <source>
        <dbReference type="ARBA" id="ARBA00023125"/>
    </source>
</evidence>
<feature type="DNA-binding region" description="H-T-H motif" evidence="2">
    <location>
        <begin position="62"/>
        <end position="81"/>
    </location>
</feature>
<reference evidence="4 5" key="1">
    <citation type="submission" date="2019-03" db="EMBL/GenBank/DDBJ databases">
        <title>Genomic Encyclopedia of Type Strains, Phase III (KMG-III): the genomes of soil and plant-associated and newly described type strains.</title>
        <authorList>
            <person name="Whitman W."/>
        </authorList>
    </citation>
    <scope>NUCLEOTIDE SEQUENCE [LARGE SCALE GENOMIC DNA]</scope>
    <source>
        <strain evidence="4 5">CECT 8976</strain>
    </source>
</reference>
<dbReference type="OrthoDB" id="9809772at2"/>
<protein>
    <submittedName>
        <fullName evidence="4">TetR family transcriptional regulator</fullName>
    </submittedName>
</protein>
<dbReference type="PANTHER" id="PTHR43479:SF11">
    <property type="entry name" value="ACREF_ENVCD OPERON REPRESSOR-RELATED"/>
    <property type="match status" value="1"/>
</dbReference>
<dbReference type="PRINTS" id="PR00455">
    <property type="entry name" value="HTHTETR"/>
</dbReference>
<dbReference type="Gene3D" id="1.10.357.10">
    <property type="entry name" value="Tetracycline Repressor, domain 2"/>
    <property type="match status" value="1"/>
</dbReference>
<dbReference type="PROSITE" id="PS50977">
    <property type="entry name" value="HTH_TETR_2"/>
    <property type="match status" value="1"/>
</dbReference>
<evidence type="ECO:0000259" key="3">
    <source>
        <dbReference type="PROSITE" id="PS50977"/>
    </source>
</evidence>
<evidence type="ECO:0000256" key="2">
    <source>
        <dbReference type="PROSITE-ProRule" id="PRU00335"/>
    </source>
</evidence>
<dbReference type="InterPro" id="IPR009057">
    <property type="entry name" value="Homeodomain-like_sf"/>
</dbReference>
<dbReference type="InterPro" id="IPR049513">
    <property type="entry name" value="TetR_C_40"/>
</dbReference>
<gene>
    <name evidence="4" type="ORF">DFP86_10997</name>
</gene>
<dbReference type="RefSeq" id="WP_133681550.1">
    <property type="nucleotide sequence ID" value="NZ_SNZP01000009.1"/>
</dbReference>
<sequence length="257" mass="27986">MPNPSMRRSDPLSVAGDIAVSEISALADLRESRATRRKRETRTKLLEAALALMAEKGMEGVAINEITEAADVGFGSFYNHFESKEAIYAALTAWVFEAFADSLDRQVSHLEDPAEVIAVCTRHTLLRARREPVWGRFLLREGFSTMTVRKGLGQRLWRDVQKGVAAGRFLPDDPSMRFIAAGGTVMASLAAELRWGELQGREEENAPLQGLRREGMPARAAAAVLRILGLDGAEAAEIASRPLPSEPGDDVVENSGA</sequence>
<organism evidence="4 5">
    <name type="scientific">Paludibacterium purpuratum</name>
    <dbReference type="NCBI Taxonomy" id="1144873"/>
    <lineage>
        <taxon>Bacteria</taxon>
        <taxon>Pseudomonadati</taxon>
        <taxon>Pseudomonadota</taxon>
        <taxon>Betaproteobacteria</taxon>
        <taxon>Neisseriales</taxon>
        <taxon>Chromobacteriaceae</taxon>
        <taxon>Paludibacterium</taxon>
    </lineage>
</organism>
<proteinExistence type="predicted"/>
<comment type="caution">
    <text evidence="4">The sequence shown here is derived from an EMBL/GenBank/DDBJ whole genome shotgun (WGS) entry which is preliminary data.</text>
</comment>
<dbReference type="GO" id="GO:0003677">
    <property type="term" value="F:DNA binding"/>
    <property type="evidence" value="ECO:0007669"/>
    <property type="project" value="UniProtKB-UniRule"/>
</dbReference>
<accession>A0A4V3DUV8</accession>
<dbReference type="PANTHER" id="PTHR43479">
    <property type="entry name" value="ACREF/ENVCD OPERON REPRESSOR-RELATED"/>
    <property type="match status" value="1"/>
</dbReference>
<evidence type="ECO:0000313" key="4">
    <source>
        <dbReference type="EMBL" id="TDR77857.1"/>
    </source>
</evidence>
<dbReference type="InterPro" id="IPR001647">
    <property type="entry name" value="HTH_TetR"/>
</dbReference>
<dbReference type="SUPFAM" id="SSF46689">
    <property type="entry name" value="Homeodomain-like"/>
    <property type="match status" value="1"/>
</dbReference>
<name>A0A4V3DUV8_9NEIS</name>